<evidence type="ECO:0000256" key="5">
    <source>
        <dbReference type="SAM" id="Phobius"/>
    </source>
</evidence>
<dbReference type="PANTHER" id="PTHR42723">
    <property type="entry name" value="CHLOROPHYLL SYNTHASE"/>
    <property type="match status" value="1"/>
</dbReference>
<evidence type="ECO:0000256" key="1">
    <source>
        <dbReference type="ARBA" id="ARBA00004141"/>
    </source>
</evidence>
<evidence type="ECO:0000256" key="4">
    <source>
        <dbReference type="ARBA" id="ARBA00023136"/>
    </source>
</evidence>
<feature type="transmembrane region" description="Helical" evidence="5">
    <location>
        <begin position="225"/>
        <end position="246"/>
    </location>
</feature>
<dbReference type="OrthoDB" id="9803632at2"/>
<dbReference type="InterPro" id="IPR000537">
    <property type="entry name" value="UbiA_prenyltransferase"/>
</dbReference>
<keyword evidence="2 5" id="KW-0812">Transmembrane</keyword>
<feature type="transmembrane region" description="Helical" evidence="5">
    <location>
        <begin position="132"/>
        <end position="148"/>
    </location>
</feature>
<dbReference type="AlphaFoldDB" id="A0A369BET3"/>
<comment type="subcellular location">
    <subcellularLocation>
        <location evidence="1">Membrane</location>
        <topology evidence="1">Multi-pass membrane protein</topology>
    </subcellularLocation>
</comment>
<dbReference type="EMBL" id="QPJT01000002">
    <property type="protein sequence ID" value="RCX20050.1"/>
    <property type="molecule type" value="Genomic_DNA"/>
</dbReference>
<dbReference type="InterPro" id="IPR044878">
    <property type="entry name" value="UbiA_sf"/>
</dbReference>
<feature type="transmembrane region" description="Helical" evidence="5">
    <location>
        <begin position="180"/>
        <end position="197"/>
    </location>
</feature>
<feature type="transmembrane region" description="Helical" evidence="5">
    <location>
        <begin position="290"/>
        <end position="308"/>
    </location>
</feature>
<feature type="transmembrane region" description="Helical" evidence="5">
    <location>
        <begin position="41"/>
        <end position="58"/>
    </location>
</feature>
<organism evidence="6 7">
    <name type="scientific">Anaerobacterium chartisolvens</name>
    <dbReference type="NCBI Taxonomy" id="1297424"/>
    <lineage>
        <taxon>Bacteria</taxon>
        <taxon>Bacillati</taxon>
        <taxon>Bacillota</taxon>
        <taxon>Clostridia</taxon>
        <taxon>Eubacteriales</taxon>
        <taxon>Oscillospiraceae</taxon>
        <taxon>Anaerobacterium</taxon>
    </lineage>
</organism>
<comment type="caution">
    <text evidence="6">The sequence shown here is derived from an EMBL/GenBank/DDBJ whole genome shotgun (WGS) entry which is preliminary data.</text>
</comment>
<sequence>MNKENVLYRDRKDSKEGVHPTIPDSLVCFVQLLRPRQWSKNIFVFSGLLFYNGAFSLSAVMKSIFAFVMFCGISSCVYIINDIVDAKRDMLHPVKRNRPIPKGKISVKNAVILVFILSTSVILPSFGFNSKLGAIIIAYFILNLLYSFKLKELFLVDLIIISTGFVLRYISGVAVLNANIYVWFLLSVAFLTFFLGLNKRKKEMLSMQDCPHKHRKALGEYSIEFIDAAIPMIMACTVVSYILHIWHEMSAQYMLITVPVVMYGILRYEQLTVKKNYGESPELVLLKDKGIIFTVLLWGLIYFLYSIALKV</sequence>
<evidence type="ECO:0000256" key="3">
    <source>
        <dbReference type="ARBA" id="ARBA00022989"/>
    </source>
</evidence>
<keyword evidence="4 5" id="KW-0472">Membrane</keyword>
<keyword evidence="7" id="KW-1185">Reference proteome</keyword>
<keyword evidence="6" id="KW-0808">Transferase</keyword>
<name>A0A369BET3_9FIRM</name>
<feature type="transmembrane region" description="Helical" evidence="5">
    <location>
        <begin position="155"/>
        <end position="174"/>
    </location>
</feature>
<evidence type="ECO:0000313" key="6">
    <source>
        <dbReference type="EMBL" id="RCX20050.1"/>
    </source>
</evidence>
<evidence type="ECO:0000256" key="2">
    <source>
        <dbReference type="ARBA" id="ARBA00022692"/>
    </source>
</evidence>
<feature type="transmembrane region" description="Helical" evidence="5">
    <location>
        <begin position="64"/>
        <end position="84"/>
    </location>
</feature>
<dbReference type="Gene3D" id="1.10.357.140">
    <property type="entry name" value="UbiA prenyltransferase"/>
    <property type="match status" value="1"/>
</dbReference>
<feature type="transmembrane region" description="Helical" evidence="5">
    <location>
        <begin position="105"/>
        <end position="126"/>
    </location>
</feature>
<accession>A0A369BET3</accession>
<gene>
    <name evidence="6" type="ORF">DFR58_102119</name>
</gene>
<dbReference type="RefSeq" id="WP_114296169.1">
    <property type="nucleotide sequence ID" value="NZ_QPJT01000002.1"/>
</dbReference>
<reference evidence="6 7" key="1">
    <citation type="submission" date="2018-07" db="EMBL/GenBank/DDBJ databases">
        <title>Genomic Encyclopedia of Type Strains, Phase IV (KMG-IV): sequencing the most valuable type-strain genomes for metagenomic binning, comparative biology and taxonomic classification.</title>
        <authorList>
            <person name="Goeker M."/>
        </authorList>
    </citation>
    <scope>NUCLEOTIDE SEQUENCE [LARGE SCALE GENOMIC DNA]</scope>
    <source>
        <strain evidence="6 7">DSM 27016</strain>
    </source>
</reference>
<protein>
    <submittedName>
        <fullName evidence="6">4-hydroxybenzoate polyprenyltransferase</fullName>
    </submittedName>
</protein>
<dbReference type="GO" id="GO:0016020">
    <property type="term" value="C:membrane"/>
    <property type="evidence" value="ECO:0007669"/>
    <property type="project" value="UniProtKB-SubCell"/>
</dbReference>
<dbReference type="GO" id="GO:0016765">
    <property type="term" value="F:transferase activity, transferring alkyl or aryl (other than methyl) groups"/>
    <property type="evidence" value="ECO:0007669"/>
    <property type="project" value="InterPro"/>
</dbReference>
<keyword evidence="3 5" id="KW-1133">Transmembrane helix</keyword>
<dbReference type="Pfam" id="PF01040">
    <property type="entry name" value="UbiA"/>
    <property type="match status" value="1"/>
</dbReference>
<dbReference type="CDD" id="cd13963">
    <property type="entry name" value="PT_UbiA_2"/>
    <property type="match status" value="1"/>
</dbReference>
<dbReference type="Proteomes" id="UP000253034">
    <property type="component" value="Unassembled WGS sequence"/>
</dbReference>
<dbReference type="InterPro" id="IPR050475">
    <property type="entry name" value="Prenyltransferase_related"/>
</dbReference>
<dbReference type="PANTHER" id="PTHR42723:SF1">
    <property type="entry name" value="CHLOROPHYLL SYNTHASE, CHLOROPLASTIC"/>
    <property type="match status" value="1"/>
</dbReference>
<evidence type="ECO:0000313" key="7">
    <source>
        <dbReference type="Proteomes" id="UP000253034"/>
    </source>
</evidence>
<proteinExistence type="predicted"/>